<gene>
    <name evidence="3" type="ORF">BG015_011574</name>
</gene>
<accession>A0A9P5RUJ7</accession>
<name>A0A9P5RUJ7_9FUNG</name>
<dbReference type="OrthoDB" id="10555662at2759"/>
<evidence type="ECO:0000256" key="1">
    <source>
        <dbReference type="SAM" id="MobiDB-lite"/>
    </source>
</evidence>
<evidence type="ECO:0000313" key="4">
    <source>
        <dbReference type="Proteomes" id="UP000748756"/>
    </source>
</evidence>
<protein>
    <submittedName>
        <fullName evidence="3">Uncharacterized protein</fullName>
    </submittedName>
</protein>
<proteinExistence type="predicted"/>
<evidence type="ECO:0000313" key="3">
    <source>
        <dbReference type="EMBL" id="KAF9146528.1"/>
    </source>
</evidence>
<feature type="chain" id="PRO_5040186710" evidence="2">
    <location>
        <begin position="20"/>
        <end position="265"/>
    </location>
</feature>
<feature type="compositionally biased region" description="Basic and acidic residues" evidence="1">
    <location>
        <begin position="211"/>
        <end position="224"/>
    </location>
</feature>
<comment type="caution">
    <text evidence="3">The sequence shown here is derived from an EMBL/GenBank/DDBJ whole genome shotgun (WGS) entry which is preliminary data.</text>
</comment>
<feature type="region of interest" description="Disordered" evidence="1">
    <location>
        <begin position="211"/>
        <end position="252"/>
    </location>
</feature>
<dbReference type="EMBL" id="JAAAUQ010000905">
    <property type="protein sequence ID" value="KAF9146528.1"/>
    <property type="molecule type" value="Genomic_DNA"/>
</dbReference>
<dbReference type="Proteomes" id="UP000748756">
    <property type="component" value="Unassembled WGS sequence"/>
</dbReference>
<keyword evidence="4" id="KW-1185">Reference proteome</keyword>
<reference evidence="3" key="1">
    <citation type="journal article" date="2020" name="Fungal Divers.">
        <title>Resolving the Mortierellaceae phylogeny through synthesis of multi-gene phylogenetics and phylogenomics.</title>
        <authorList>
            <person name="Vandepol N."/>
            <person name="Liber J."/>
            <person name="Desiro A."/>
            <person name="Na H."/>
            <person name="Kennedy M."/>
            <person name="Barry K."/>
            <person name="Grigoriev I.V."/>
            <person name="Miller A.N."/>
            <person name="O'Donnell K."/>
            <person name="Stajich J.E."/>
            <person name="Bonito G."/>
        </authorList>
    </citation>
    <scope>NUCLEOTIDE SEQUENCE</scope>
    <source>
        <strain evidence="3">NRRL 6426</strain>
    </source>
</reference>
<feature type="compositionally biased region" description="Acidic residues" evidence="1">
    <location>
        <begin position="225"/>
        <end position="241"/>
    </location>
</feature>
<dbReference type="AlphaFoldDB" id="A0A9P5RUJ7"/>
<organism evidence="3 4">
    <name type="scientific">Linnemannia schmuckeri</name>
    <dbReference type="NCBI Taxonomy" id="64567"/>
    <lineage>
        <taxon>Eukaryota</taxon>
        <taxon>Fungi</taxon>
        <taxon>Fungi incertae sedis</taxon>
        <taxon>Mucoromycota</taxon>
        <taxon>Mortierellomycotina</taxon>
        <taxon>Mortierellomycetes</taxon>
        <taxon>Mortierellales</taxon>
        <taxon>Mortierellaceae</taxon>
        <taxon>Linnemannia</taxon>
    </lineage>
</organism>
<feature type="signal peptide" evidence="2">
    <location>
        <begin position="1"/>
        <end position="19"/>
    </location>
</feature>
<evidence type="ECO:0000256" key="2">
    <source>
        <dbReference type="SAM" id="SignalP"/>
    </source>
</evidence>
<sequence length="265" mass="29200">MQLKTILTALVAVLVVVFAAPTADISAVLPGPRLSKAVVDINDNLNEELNDTTSKIIVYPDGGGGRSYPVGGRPPTIIIIGPYPHGPVLLKRPRKRSGDADDEKSNILVVSNLSYPSGYPSGRPFPKRDADEASKATYYKPGVGYYPPSTYYPTPRKRSNDADEASKILIISGAGPRPHYPPVTFPGYPPSIYQQGYRFEGLSPFGKRASVEAKSSKEKAKAEVENEVDWEDDYDGEEENEDVKYSLIYPPSPYWDPRRPHIMNN</sequence>
<keyword evidence="2" id="KW-0732">Signal</keyword>